<reference evidence="1 2" key="1">
    <citation type="journal article" date="2021" name="Elife">
        <title>Chloroplast acquisition without the gene transfer in kleptoplastic sea slugs, Plakobranchus ocellatus.</title>
        <authorList>
            <person name="Maeda T."/>
            <person name="Takahashi S."/>
            <person name="Yoshida T."/>
            <person name="Shimamura S."/>
            <person name="Takaki Y."/>
            <person name="Nagai Y."/>
            <person name="Toyoda A."/>
            <person name="Suzuki Y."/>
            <person name="Arimoto A."/>
            <person name="Ishii H."/>
            <person name="Satoh N."/>
            <person name="Nishiyama T."/>
            <person name="Hasebe M."/>
            <person name="Maruyama T."/>
            <person name="Minagawa J."/>
            <person name="Obokata J."/>
            <person name="Shigenobu S."/>
        </authorList>
    </citation>
    <scope>NUCLEOTIDE SEQUENCE [LARGE SCALE GENOMIC DNA]</scope>
</reference>
<comment type="caution">
    <text evidence="1">The sequence shown here is derived from an EMBL/GenBank/DDBJ whole genome shotgun (WGS) entry which is preliminary data.</text>
</comment>
<evidence type="ECO:0000313" key="1">
    <source>
        <dbReference type="EMBL" id="GFS13754.1"/>
    </source>
</evidence>
<protein>
    <submittedName>
        <fullName evidence="1">Uncharacterized protein</fullName>
    </submittedName>
</protein>
<accession>A0AAV4IT77</accession>
<sequence>MFFFYWKENGAQNYRSLPESEFANRNDNLRFNLILKNRPLKPFLVVYYHVQPNTLLIDKYFKMTCSAYVGTDGKLSFVIPAREGGKIHHWTVHLSRAGDYQNTSGEPGILRFKTGTHLI</sequence>
<gene>
    <name evidence="1" type="ORF">ElyMa_001405000</name>
</gene>
<proteinExistence type="predicted"/>
<dbReference type="AlphaFoldDB" id="A0AAV4IT77"/>
<evidence type="ECO:0000313" key="2">
    <source>
        <dbReference type="Proteomes" id="UP000762676"/>
    </source>
</evidence>
<organism evidence="1 2">
    <name type="scientific">Elysia marginata</name>
    <dbReference type="NCBI Taxonomy" id="1093978"/>
    <lineage>
        <taxon>Eukaryota</taxon>
        <taxon>Metazoa</taxon>
        <taxon>Spiralia</taxon>
        <taxon>Lophotrochozoa</taxon>
        <taxon>Mollusca</taxon>
        <taxon>Gastropoda</taxon>
        <taxon>Heterobranchia</taxon>
        <taxon>Euthyneura</taxon>
        <taxon>Panpulmonata</taxon>
        <taxon>Sacoglossa</taxon>
        <taxon>Placobranchoidea</taxon>
        <taxon>Plakobranchidae</taxon>
        <taxon>Elysia</taxon>
    </lineage>
</organism>
<keyword evidence="2" id="KW-1185">Reference proteome</keyword>
<name>A0AAV4IT77_9GAST</name>
<dbReference type="EMBL" id="BMAT01002774">
    <property type="protein sequence ID" value="GFS13754.1"/>
    <property type="molecule type" value="Genomic_DNA"/>
</dbReference>
<dbReference type="Proteomes" id="UP000762676">
    <property type="component" value="Unassembled WGS sequence"/>
</dbReference>